<dbReference type="GO" id="GO:0004175">
    <property type="term" value="F:endopeptidase activity"/>
    <property type="evidence" value="ECO:0007669"/>
    <property type="project" value="UniProtKB-ARBA"/>
</dbReference>
<reference evidence="3" key="1">
    <citation type="submission" date="2016-11" db="EMBL/GenBank/DDBJ databases">
        <authorList>
            <person name="Varghese N."/>
            <person name="Submissions S."/>
        </authorList>
    </citation>
    <scope>NUCLEOTIDE SEQUENCE [LARGE SCALE GENOMIC DNA]</scope>
    <source>
        <strain evidence="3">DSM 44671</strain>
    </source>
</reference>
<protein>
    <recommendedName>
        <fullName evidence="1">CAAX prenyl protease 2/Lysostaphin resistance protein A-like domain-containing protein</fullName>
    </recommendedName>
</protein>
<dbReference type="EMBL" id="FPJG01000006">
    <property type="protein sequence ID" value="SFW87360.1"/>
    <property type="molecule type" value="Genomic_DNA"/>
</dbReference>
<dbReference type="Proteomes" id="UP000182740">
    <property type="component" value="Unassembled WGS sequence"/>
</dbReference>
<sequence>MRKTVLAAITAFGSGLLGASLASRPGSRRFHALTASVAATWFAGAGRVPRGRRDVVQPVAAGAGAFGVFYGGALVARHIPPLRRAITGVLDHAHRGSTPSVAATALVTGVAEEVFFRGALYDAFGARGATAVYVLSTAATRNPALVLASAVMGTVFAWQRHRSGGVQAPLLTHVTWSALMLAVMPRLFPPAPQSVLVRNASEPDRNLRRATRCSYPGTKPVRGEGCRCGHCSCCCSCSVP</sequence>
<keyword evidence="3" id="KW-1185">Reference proteome</keyword>
<dbReference type="AlphaFoldDB" id="A0A1K1SSH2"/>
<organism evidence="2 3">
    <name type="scientific">Amycolatopsis australiensis</name>
    <dbReference type="NCBI Taxonomy" id="546364"/>
    <lineage>
        <taxon>Bacteria</taxon>
        <taxon>Bacillati</taxon>
        <taxon>Actinomycetota</taxon>
        <taxon>Actinomycetes</taxon>
        <taxon>Pseudonocardiales</taxon>
        <taxon>Pseudonocardiaceae</taxon>
        <taxon>Amycolatopsis</taxon>
    </lineage>
</organism>
<name>A0A1K1SSH2_9PSEU</name>
<dbReference type="STRING" id="546364.SAMN04489730_6655"/>
<gene>
    <name evidence="2" type="ORF">SAMN04489730_6655</name>
</gene>
<dbReference type="RefSeq" id="WP_177328960.1">
    <property type="nucleotide sequence ID" value="NZ_FPJG01000006.1"/>
</dbReference>
<proteinExistence type="predicted"/>
<evidence type="ECO:0000259" key="1">
    <source>
        <dbReference type="Pfam" id="PF02517"/>
    </source>
</evidence>
<dbReference type="GO" id="GO:0080120">
    <property type="term" value="P:CAAX-box protein maturation"/>
    <property type="evidence" value="ECO:0007669"/>
    <property type="project" value="UniProtKB-ARBA"/>
</dbReference>
<dbReference type="Pfam" id="PF02517">
    <property type="entry name" value="Rce1-like"/>
    <property type="match status" value="1"/>
</dbReference>
<evidence type="ECO:0000313" key="3">
    <source>
        <dbReference type="Proteomes" id="UP000182740"/>
    </source>
</evidence>
<feature type="domain" description="CAAX prenyl protease 2/Lysostaphin resistance protein A-like" evidence="1">
    <location>
        <begin position="98"/>
        <end position="178"/>
    </location>
</feature>
<dbReference type="InterPro" id="IPR003675">
    <property type="entry name" value="Rce1/LyrA-like_dom"/>
</dbReference>
<accession>A0A1K1SSH2</accession>
<evidence type="ECO:0000313" key="2">
    <source>
        <dbReference type="EMBL" id="SFW87360.1"/>
    </source>
</evidence>